<dbReference type="Pfam" id="PF06925">
    <property type="entry name" value="MGDG_synth"/>
    <property type="match status" value="1"/>
</dbReference>
<evidence type="ECO:0000313" key="5">
    <source>
        <dbReference type="EMBL" id="ADI04019.1"/>
    </source>
</evidence>
<organism evidence="5 6">
    <name type="scientific">Streptomyces bingchenggensis (strain BCW-1)</name>
    <dbReference type="NCBI Taxonomy" id="749414"/>
    <lineage>
        <taxon>Bacteria</taxon>
        <taxon>Bacillati</taxon>
        <taxon>Actinomycetota</taxon>
        <taxon>Actinomycetes</taxon>
        <taxon>Kitasatosporales</taxon>
        <taxon>Streptomycetaceae</taxon>
        <taxon>Streptomyces</taxon>
    </lineage>
</organism>
<dbReference type="SUPFAM" id="SSF53756">
    <property type="entry name" value="UDP-Glycosyltransferase/glycogen phosphorylase"/>
    <property type="match status" value="1"/>
</dbReference>
<dbReference type="STRING" id="749414.SBI_00898"/>
<proteinExistence type="inferred from homology"/>
<dbReference type="Proteomes" id="UP000000377">
    <property type="component" value="Chromosome"/>
</dbReference>
<dbReference type="InterPro" id="IPR050519">
    <property type="entry name" value="Glycosyltransf_28_UgtP"/>
</dbReference>
<dbReference type="HOGENOM" id="CLU_028367_4_1_11"/>
<dbReference type="EMBL" id="CP002047">
    <property type="protein sequence ID" value="ADI04019.1"/>
    <property type="molecule type" value="Genomic_DNA"/>
</dbReference>
<dbReference type="AlphaFoldDB" id="D7C631"/>
<sequence>MSRRFLVVSASMGSGHDAVAGELARRLTARGHRVDRTDVLGLLPAGIGPGLRSGYRAAIRHLPVLYAGIYAAFFRPGPGPRPGSAPLAALAERRLLDLVERWRPDVVVPVFHLAAQLTGRLRAGGALPVPSAVVITDFAVHRQWLHPGNDLHLCVTADAADTVRRAVGRPAVATGPVVAGRFFAPAPGAADWRCRFAARAPGRLPVALAAGAWGAGSRLAATSRLLASAGYLPVVLCGRNERLRRELSRSPEVWAIGWEPDLPGLLAASRAVVDNAAGQTALEALAAGVPVVGYRPVPGHGLEGVRHMAALGVSDHARDAEELVRLLDTLTAPGAARDRRIAAGRRLFIGDAAACLAEVGRVAGAAHGAAGD</sequence>
<dbReference type="eggNOG" id="COG0707">
    <property type="taxonomic scope" value="Bacteria"/>
</dbReference>
<evidence type="ECO:0000256" key="3">
    <source>
        <dbReference type="ARBA" id="ARBA00022679"/>
    </source>
</evidence>
<keyword evidence="2" id="KW-0328">Glycosyltransferase</keyword>
<reference evidence="5 6" key="1">
    <citation type="journal article" date="2010" name="J. Bacteriol.">
        <title>Genome sequence of the milbemycin-producing bacterium Streptomyces bingchenggensis.</title>
        <authorList>
            <person name="Wang X.J."/>
            <person name="Yan Y.J."/>
            <person name="Zhang B."/>
            <person name="An J."/>
            <person name="Wang J.J."/>
            <person name="Tian J."/>
            <person name="Jiang L."/>
            <person name="Chen Y.H."/>
            <person name="Huang S.X."/>
            <person name="Yin M."/>
            <person name="Zhang J."/>
            <person name="Gao A.L."/>
            <person name="Liu C.X."/>
            <person name="Zhu Z.X."/>
            <person name="Xiang W.S."/>
        </authorList>
    </citation>
    <scope>NUCLEOTIDE SEQUENCE [LARGE SCALE GENOMIC DNA]</scope>
    <source>
        <strain evidence="5 6">BCW-1</strain>
    </source>
</reference>
<dbReference type="GO" id="GO:0009247">
    <property type="term" value="P:glycolipid biosynthetic process"/>
    <property type="evidence" value="ECO:0007669"/>
    <property type="project" value="InterPro"/>
</dbReference>
<dbReference type="GO" id="GO:0016758">
    <property type="term" value="F:hexosyltransferase activity"/>
    <property type="evidence" value="ECO:0007669"/>
    <property type="project" value="InterPro"/>
</dbReference>
<keyword evidence="6" id="KW-1185">Reference proteome</keyword>
<dbReference type="PANTHER" id="PTHR43025:SF3">
    <property type="entry name" value="MONOGALACTOSYLDIACYLGLYCEROL SYNTHASE 1, CHLOROPLASTIC"/>
    <property type="match status" value="1"/>
</dbReference>
<gene>
    <name evidence="5" type="ordered locus">SBI_00898</name>
</gene>
<evidence type="ECO:0000259" key="4">
    <source>
        <dbReference type="Pfam" id="PF06925"/>
    </source>
</evidence>
<name>D7C631_STRBB</name>
<dbReference type="GO" id="GO:0016020">
    <property type="term" value="C:membrane"/>
    <property type="evidence" value="ECO:0007669"/>
    <property type="project" value="GOC"/>
</dbReference>
<dbReference type="PANTHER" id="PTHR43025">
    <property type="entry name" value="MONOGALACTOSYLDIACYLGLYCEROL SYNTHASE"/>
    <property type="match status" value="1"/>
</dbReference>
<dbReference type="InterPro" id="IPR009695">
    <property type="entry name" value="Diacylglyc_glucosyltr_N"/>
</dbReference>
<dbReference type="KEGG" id="sbh:SBI_00898"/>
<evidence type="ECO:0000313" key="6">
    <source>
        <dbReference type="Proteomes" id="UP000000377"/>
    </source>
</evidence>
<evidence type="ECO:0000256" key="1">
    <source>
        <dbReference type="ARBA" id="ARBA00006962"/>
    </source>
</evidence>
<protein>
    <recommendedName>
        <fullName evidence="4">Diacylglycerol glucosyltransferase N-terminal domain-containing protein</fullName>
    </recommendedName>
</protein>
<accession>D7C631</accession>
<dbReference type="CAZy" id="GT28">
    <property type="family name" value="Glycosyltransferase Family 28"/>
</dbReference>
<comment type="similarity">
    <text evidence="1">Belongs to the glycosyltransferase 28 family.</text>
</comment>
<keyword evidence="3" id="KW-0808">Transferase</keyword>
<evidence type="ECO:0000256" key="2">
    <source>
        <dbReference type="ARBA" id="ARBA00022676"/>
    </source>
</evidence>
<dbReference type="PATRIC" id="fig|749414.3.peg.919"/>
<dbReference type="Gene3D" id="3.40.50.2000">
    <property type="entry name" value="Glycogen Phosphorylase B"/>
    <property type="match status" value="1"/>
</dbReference>
<dbReference type="RefSeq" id="WP_014173498.1">
    <property type="nucleotide sequence ID" value="NC_016582.1"/>
</dbReference>
<feature type="domain" description="Diacylglycerol glucosyltransferase N-terminal" evidence="4">
    <location>
        <begin position="16"/>
        <end position="165"/>
    </location>
</feature>